<feature type="transmembrane region" description="Helical" evidence="5">
    <location>
        <begin position="138"/>
        <end position="157"/>
    </location>
</feature>
<accession>F2ASQ8</accession>
<feature type="transmembrane region" description="Helical" evidence="5">
    <location>
        <begin position="290"/>
        <end position="313"/>
    </location>
</feature>
<dbReference type="GO" id="GO:0006817">
    <property type="term" value="P:phosphate ion transport"/>
    <property type="evidence" value="ECO:0007669"/>
    <property type="project" value="UniProtKB-KW"/>
</dbReference>
<name>F2ASQ8_RHOBT</name>
<reference evidence="8 9" key="1">
    <citation type="journal article" date="2013" name="Mar. Genomics">
        <title>Expression of sulfatases in Rhodopirellula baltica and the diversity of sulfatases in the genus Rhodopirellula.</title>
        <authorList>
            <person name="Wegner C.E."/>
            <person name="Richter-Heitmann T."/>
            <person name="Klindworth A."/>
            <person name="Klockow C."/>
            <person name="Richter M."/>
            <person name="Achstetter T."/>
            <person name="Glockner F.O."/>
            <person name="Harder J."/>
        </authorList>
    </citation>
    <scope>NUCLEOTIDE SEQUENCE [LARGE SCALE GENOMIC DNA]</scope>
    <source>
        <strain evidence="8 9">WH47</strain>
    </source>
</reference>
<proteinExistence type="inferred from homology"/>
<comment type="function">
    <text evidence="6">Part of the binding-protein-dependent transport system for phosphate; probably responsible for the translocation of the substrate across the membrane.</text>
</comment>
<evidence type="ECO:0000313" key="8">
    <source>
        <dbReference type="EMBL" id="EGF27304.1"/>
    </source>
</evidence>
<dbReference type="Gene3D" id="1.10.3720.10">
    <property type="entry name" value="MetI-like"/>
    <property type="match status" value="1"/>
</dbReference>
<feature type="domain" description="ABC transmembrane type-1" evidence="7">
    <location>
        <begin position="97"/>
        <end position="310"/>
    </location>
</feature>
<dbReference type="InterPro" id="IPR035906">
    <property type="entry name" value="MetI-like_sf"/>
</dbReference>
<keyword evidence="2 5" id="KW-0812">Transmembrane</keyword>
<keyword evidence="5" id="KW-0813">Transport</keyword>
<evidence type="ECO:0000259" key="7">
    <source>
        <dbReference type="PROSITE" id="PS50928"/>
    </source>
</evidence>
<dbReference type="EMBL" id="AFAR01000151">
    <property type="protein sequence ID" value="EGF27304.1"/>
    <property type="molecule type" value="Genomic_DNA"/>
</dbReference>
<feature type="transmembrane region" description="Helical" evidence="5">
    <location>
        <begin position="33"/>
        <end position="55"/>
    </location>
</feature>
<keyword evidence="6" id="KW-0592">Phosphate transport</keyword>
<dbReference type="PANTHER" id="PTHR42727">
    <property type="entry name" value="PHOSPHATE TRANSPORT SYSTEM PERMEASE PROTEIN"/>
    <property type="match status" value="1"/>
</dbReference>
<dbReference type="Pfam" id="PF00528">
    <property type="entry name" value="BPD_transp_1"/>
    <property type="match status" value="1"/>
</dbReference>
<dbReference type="Proteomes" id="UP000006222">
    <property type="component" value="Unassembled WGS sequence"/>
</dbReference>
<evidence type="ECO:0000256" key="1">
    <source>
        <dbReference type="ARBA" id="ARBA00004651"/>
    </source>
</evidence>
<evidence type="ECO:0000256" key="4">
    <source>
        <dbReference type="ARBA" id="ARBA00023136"/>
    </source>
</evidence>
<keyword evidence="6" id="KW-1003">Cell membrane</keyword>
<feature type="transmembrane region" description="Helical" evidence="5">
    <location>
        <begin position="105"/>
        <end position="126"/>
    </location>
</feature>
<comment type="similarity">
    <text evidence="6">Belongs to the binding-protein-dependent transport system permease family. CysTW subfamily.</text>
</comment>
<dbReference type="NCBIfam" id="TIGR02138">
    <property type="entry name" value="phosphate_pstC"/>
    <property type="match status" value="1"/>
</dbReference>
<dbReference type="CDD" id="cd06261">
    <property type="entry name" value="TM_PBP2"/>
    <property type="match status" value="1"/>
</dbReference>
<keyword evidence="3 5" id="KW-1133">Transmembrane helix</keyword>
<evidence type="ECO:0000256" key="6">
    <source>
        <dbReference type="RuleBase" id="RU363054"/>
    </source>
</evidence>
<feature type="transmembrane region" description="Helical" evidence="5">
    <location>
        <begin position="177"/>
        <end position="197"/>
    </location>
</feature>
<evidence type="ECO:0000256" key="3">
    <source>
        <dbReference type="ARBA" id="ARBA00022989"/>
    </source>
</evidence>
<dbReference type="InterPro" id="IPR011864">
    <property type="entry name" value="Phosphate_PstC"/>
</dbReference>
<dbReference type="SUPFAM" id="SSF161098">
    <property type="entry name" value="MetI-like"/>
    <property type="match status" value="1"/>
</dbReference>
<sequence length="322" mass="34579">MADREDCFESSSRARQQEVSFDGDWCGAEKAMVALLALCALMTVGITVGIIVMLIGESWNFVQSEYVSLSGFLTGTEWTALQSKDIEKAQFGIWPLLSGTLRVTFIAMLIALPCGLITAIFLSEFASNRVRAVLKPTLEVIAGIPTVVLGYFAVLVVSPSLQFFSGGGFDTFNATSAGIAVGILCLPMVSSLSEDALHAVPRALREGAYGLGCTPFETAVKVVVPGALSGIISAFLLAFSRAIGETMVVALAAGTRATFTADPREQSQTMTGFIVEMIKSENEYGTVQYFSLYAVAITLFVITFGMTLVGQLIRRRYQEVYS</sequence>
<dbReference type="PROSITE" id="PS50928">
    <property type="entry name" value="ABC_TM1"/>
    <property type="match status" value="1"/>
</dbReference>
<keyword evidence="4 5" id="KW-0472">Membrane</keyword>
<protein>
    <recommendedName>
        <fullName evidence="6">Phosphate transport system permease protein</fullName>
    </recommendedName>
</protein>
<dbReference type="PATRIC" id="fig|991778.3.peg.2924"/>
<evidence type="ECO:0000256" key="5">
    <source>
        <dbReference type="RuleBase" id="RU363032"/>
    </source>
</evidence>
<feature type="transmembrane region" description="Helical" evidence="5">
    <location>
        <begin position="218"/>
        <end position="239"/>
    </location>
</feature>
<dbReference type="AlphaFoldDB" id="F2ASQ8"/>
<organism evidence="8 9">
    <name type="scientific">Rhodopirellula baltica WH47</name>
    <dbReference type="NCBI Taxonomy" id="991778"/>
    <lineage>
        <taxon>Bacteria</taxon>
        <taxon>Pseudomonadati</taxon>
        <taxon>Planctomycetota</taxon>
        <taxon>Planctomycetia</taxon>
        <taxon>Pirellulales</taxon>
        <taxon>Pirellulaceae</taxon>
        <taxon>Rhodopirellula</taxon>
    </lineage>
</organism>
<dbReference type="GO" id="GO:0005315">
    <property type="term" value="F:phosphate transmembrane transporter activity"/>
    <property type="evidence" value="ECO:0007669"/>
    <property type="project" value="InterPro"/>
</dbReference>
<comment type="subcellular location">
    <subcellularLocation>
        <location evidence="1 5">Cell membrane</location>
        <topology evidence="1 5">Multi-pass membrane protein</topology>
    </subcellularLocation>
</comment>
<dbReference type="GO" id="GO:0005886">
    <property type="term" value="C:plasma membrane"/>
    <property type="evidence" value="ECO:0007669"/>
    <property type="project" value="UniProtKB-SubCell"/>
</dbReference>
<dbReference type="InterPro" id="IPR000515">
    <property type="entry name" value="MetI-like"/>
</dbReference>
<evidence type="ECO:0000256" key="2">
    <source>
        <dbReference type="ARBA" id="ARBA00022692"/>
    </source>
</evidence>
<evidence type="ECO:0000313" key="9">
    <source>
        <dbReference type="Proteomes" id="UP000006222"/>
    </source>
</evidence>
<gene>
    <name evidence="8" type="ORF">RBWH47_05761</name>
</gene>
<dbReference type="PANTHER" id="PTHR42727:SF1">
    <property type="entry name" value="PHOSPHATE TRANSPORT SYSTEM PERMEASE"/>
    <property type="match status" value="1"/>
</dbReference>
<comment type="caution">
    <text evidence="8">The sequence shown here is derived from an EMBL/GenBank/DDBJ whole genome shotgun (WGS) entry which is preliminary data.</text>
</comment>